<dbReference type="PRINTS" id="PR00237">
    <property type="entry name" value="GPCRRHODOPSN"/>
</dbReference>
<dbReference type="FunFam" id="1.20.1070.10:FF:000291">
    <property type="entry name" value="Predicted protein"/>
    <property type="match status" value="1"/>
</dbReference>
<protein>
    <submittedName>
        <fullName evidence="11">Orexin receptor type 2</fullName>
    </submittedName>
</protein>
<evidence type="ECO:0000256" key="7">
    <source>
        <dbReference type="ARBA" id="ARBA00023224"/>
    </source>
</evidence>
<gene>
    <name evidence="11" type="primary">Hcrtr2</name>
    <name evidence="11" type="ORF">AWC38_SpisGene5770</name>
</gene>
<feature type="transmembrane region" description="Helical" evidence="9">
    <location>
        <begin position="125"/>
        <end position="145"/>
    </location>
</feature>
<feature type="transmembrane region" description="Helical" evidence="9">
    <location>
        <begin position="83"/>
        <end position="104"/>
    </location>
</feature>
<feature type="transmembrane region" description="Helical" evidence="9">
    <location>
        <begin position="254"/>
        <end position="275"/>
    </location>
</feature>
<organism evidence="11 12">
    <name type="scientific">Stylophora pistillata</name>
    <name type="common">Smooth cauliflower coral</name>
    <dbReference type="NCBI Taxonomy" id="50429"/>
    <lineage>
        <taxon>Eukaryota</taxon>
        <taxon>Metazoa</taxon>
        <taxon>Cnidaria</taxon>
        <taxon>Anthozoa</taxon>
        <taxon>Hexacorallia</taxon>
        <taxon>Scleractinia</taxon>
        <taxon>Astrocoeniina</taxon>
        <taxon>Pocilloporidae</taxon>
        <taxon>Stylophora</taxon>
    </lineage>
</organism>
<name>A0A2B4SJE7_STYPI</name>
<comment type="subcellular location">
    <subcellularLocation>
        <location evidence="1">Membrane</location>
        <topology evidence="1">Multi-pass membrane protein</topology>
    </subcellularLocation>
</comment>
<evidence type="ECO:0000256" key="4">
    <source>
        <dbReference type="ARBA" id="ARBA00023040"/>
    </source>
</evidence>
<evidence type="ECO:0000313" key="12">
    <source>
        <dbReference type="Proteomes" id="UP000225706"/>
    </source>
</evidence>
<keyword evidence="7 8" id="KW-0807">Transducer</keyword>
<dbReference type="PANTHER" id="PTHR45695">
    <property type="entry name" value="LEUCOKININ RECEPTOR-RELATED"/>
    <property type="match status" value="1"/>
</dbReference>
<dbReference type="SUPFAM" id="SSF81321">
    <property type="entry name" value="Family A G protein-coupled receptor-like"/>
    <property type="match status" value="1"/>
</dbReference>
<sequence>MALTMVLGFTIAYAIVMIMALVGNLLLIYIVWKKPETRGLTSFLFVNMAVADLLVTVFQMPISMAHFYSNVMSGVAGDLFCKFFHYLMQVSLTASILSLVVMAFDRYVAVIQPLRRKMWFRRAKIIVPVIWIASWTFMAVTLTSYEVNHAKCHYTEKHIPRVVLWTYLLVINYVLPLTIITALYSKVARKIWFHEIPGQKEISRNLVAVQIPKRTVLRTLILIVVVFAVCWLPLQVLQMDFVVKAKITWHPAAVYFSSWLSQANSAINPWLYIVLNGKMNSAFRRMIRGHRVRSRGFSKKSQETAVVNSLRNAIIEDTVV</sequence>
<dbReference type="Gene3D" id="1.20.1070.10">
    <property type="entry name" value="Rhodopsin 7-helix transmembrane proteins"/>
    <property type="match status" value="1"/>
</dbReference>
<dbReference type="GO" id="GO:0005886">
    <property type="term" value="C:plasma membrane"/>
    <property type="evidence" value="ECO:0007669"/>
    <property type="project" value="TreeGrafter"/>
</dbReference>
<feature type="transmembrane region" description="Helical" evidence="9">
    <location>
        <begin position="44"/>
        <end position="63"/>
    </location>
</feature>
<dbReference type="EMBL" id="LSMT01000065">
    <property type="protein sequence ID" value="PFX29486.1"/>
    <property type="molecule type" value="Genomic_DNA"/>
</dbReference>
<dbReference type="PROSITE" id="PS50262">
    <property type="entry name" value="G_PROTEIN_RECEP_F1_2"/>
    <property type="match status" value="1"/>
</dbReference>
<evidence type="ECO:0000256" key="2">
    <source>
        <dbReference type="ARBA" id="ARBA00022692"/>
    </source>
</evidence>
<keyword evidence="4 8" id="KW-0297">G-protein coupled receptor</keyword>
<keyword evidence="12" id="KW-1185">Reference proteome</keyword>
<dbReference type="PANTHER" id="PTHR45695:SF9">
    <property type="entry name" value="LEUCOKININ RECEPTOR"/>
    <property type="match status" value="1"/>
</dbReference>
<feature type="transmembrane region" description="Helical" evidence="9">
    <location>
        <begin position="215"/>
        <end position="234"/>
    </location>
</feature>
<dbReference type="AlphaFoldDB" id="A0A2B4SJE7"/>
<keyword evidence="6 8" id="KW-0675">Receptor</keyword>
<evidence type="ECO:0000256" key="6">
    <source>
        <dbReference type="ARBA" id="ARBA00023170"/>
    </source>
</evidence>
<dbReference type="Proteomes" id="UP000225706">
    <property type="component" value="Unassembled WGS sequence"/>
</dbReference>
<dbReference type="CDD" id="cd00637">
    <property type="entry name" value="7tm_classA_rhodopsin-like"/>
    <property type="match status" value="1"/>
</dbReference>
<comment type="similarity">
    <text evidence="8">Belongs to the G-protein coupled receptor 1 family.</text>
</comment>
<evidence type="ECO:0000256" key="1">
    <source>
        <dbReference type="ARBA" id="ARBA00004141"/>
    </source>
</evidence>
<feature type="transmembrane region" description="Helical" evidence="9">
    <location>
        <begin position="165"/>
        <end position="184"/>
    </location>
</feature>
<accession>A0A2B4SJE7</accession>
<comment type="caution">
    <text evidence="11">The sequence shown here is derived from an EMBL/GenBank/DDBJ whole genome shotgun (WGS) entry which is preliminary data.</text>
</comment>
<dbReference type="PROSITE" id="PS00237">
    <property type="entry name" value="G_PROTEIN_RECEP_F1_1"/>
    <property type="match status" value="1"/>
</dbReference>
<keyword evidence="5 9" id="KW-0472">Membrane</keyword>
<dbReference type="InterPro" id="IPR017452">
    <property type="entry name" value="GPCR_Rhodpsn_7TM"/>
</dbReference>
<keyword evidence="2 8" id="KW-0812">Transmembrane</keyword>
<dbReference type="STRING" id="50429.A0A2B4SJE7"/>
<evidence type="ECO:0000259" key="10">
    <source>
        <dbReference type="PROSITE" id="PS50262"/>
    </source>
</evidence>
<keyword evidence="3 9" id="KW-1133">Transmembrane helix</keyword>
<dbReference type="OrthoDB" id="5988319at2759"/>
<feature type="transmembrane region" description="Helical" evidence="9">
    <location>
        <begin position="6"/>
        <end position="32"/>
    </location>
</feature>
<dbReference type="SMART" id="SM01381">
    <property type="entry name" value="7TM_GPCR_Srsx"/>
    <property type="match status" value="1"/>
</dbReference>
<proteinExistence type="inferred from homology"/>
<evidence type="ECO:0000256" key="9">
    <source>
        <dbReference type="SAM" id="Phobius"/>
    </source>
</evidence>
<evidence type="ECO:0000256" key="3">
    <source>
        <dbReference type="ARBA" id="ARBA00022989"/>
    </source>
</evidence>
<evidence type="ECO:0000313" key="11">
    <source>
        <dbReference type="EMBL" id="PFX29486.1"/>
    </source>
</evidence>
<dbReference type="InterPro" id="IPR000276">
    <property type="entry name" value="GPCR_Rhodpsn"/>
</dbReference>
<dbReference type="GO" id="GO:0004930">
    <property type="term" value="F:G protein-coupled receptor activity"/>
    <property type="evidence" value="ECO:0007669"/>
    <property type="project" value="UniProtKB-KW"/>
</dbReference>
<dbReference type="Pfam" id="PF00001">
    <property type="entry name" value="7tm_1"/>
    <property type="match status" value="1"/>
</dbReference>
<evidence type="ECO:0000256" key="5">
    <source>
        <dbReference type="ARBA" id="ARBA00023136"/>
    </source>
</evidence>
<reference evidence="12" key="1">
    <citation type="journal article" date="2017" name="bioRxiv">
        <title>Comparative analysis of the genomes of Stylophora pistillata and Acropora digitifera provides evidence for extensive differences between species of corals.</title>
        <authorList>
            <person name="Voolstra C.R."/>
            <person name="Li Y."/>
            <person name="Liew Y.J."/>
            <person name="Baumgarten S."/>
            <person name="Zoccola D."/>
            <person name="Flot J.-F."/>
            <person name="Tambutte S."/>
            <person name="Allemand D."/>
            <person name="Aranda M."/>
        </authorList>
    </citation>
    <scope>NUCLEOTIDE SEQUENCE [LARGE SCALE GENOMIC DNA]</scope>
</reference>
<feature type="domain" description="G-protein coupled receptors family 1 profile" evidence="10">
    <location>
        <begin position="23"/>
        <end position="272"/>
    </location>
</feature>
<evidence type="ECO:0000256" key="8">
    <source>
        <dbReference type="RuleBase" id="RU000688"/>
    </source>
</evidence>